<dbReference type="RefSeq" id="WP_143342706.1">
    <property type="nucleotide sequence ID" value="NZ_JAGIOO010000001.1"/>
</dbReference>
<comment type="caution">
    <text evidence="1">The sequence shown here is derived from an EMBL/GenBank/DDBJ whole genome shotgun (WGS) entry which is preliminary data.</text>
</comment>
<sequence>MLVEAWTEVVPDTTSESGPPSYWYLPADGPALGVHTNDGELVTTLRPHHPALLGHPVLGAPVSHRGHLDVPVPGAGIWRLRPDGTDQDWLPATGLPEADLFAWCGTQLGLLFTSTSAHPRVLRAYDPATLTHLSFWDIDLGPAPVPLTHVCGGVFTPNQRLVLVSGKPSAGVPNTIACFDLVPNPRHHRHPLHARCGGARSLPEVTGDIAGVAIRPAWIGDTYAPLHVLSASGFPPHSFSVPEDL</sequence>
<evidence type="ECO:0000313" key="1">
    <source>
        <dbReference type="EMBL" id="MBP2471487.1"/>
    </source>
</evidence>
<keyword evidence="2" id="KW-1185">Reference proteome</keyword>
<protein>
    <submittedName>
        <fullName evidence="1">Uncharacterized protein</fullName>
    </submittedName>
</protein>
<gene>
    <name evidence="1" type="ORF">JOF53_000359</name>
</gene>
<proteinExistence type="predicted"/>
<accession>A0ABS5A4I7</accession>
<organism evidence="1 2">
    <name type="scientific">Crossiella equi</name>
    <dbReference type="NCBI Taxonomy" id="130796"/>
    <lineage>
        <taxon>Bacteria</taxon>
        <taxon>Bacillati</taxon>
        <taxon>Actinomycetota</taxon>
        <taxon>Actinomycetes</taxon>
        <taxon>Pseudonocardiales</taxon>
        <taxon>Pseudonocardiaceae</taxon>
        <taxon>Crossiella</taxon>
    </lineage>
</organism>
<evidence type="ECO:0000313" key="2">
    <source>
        <dbReference type="Proteomes" id="UP001519363"/>
    </source>
</evidence>
<dbReference type="Proteomes" id="UP001519363">
    <property type="component" value="Unassembled WGS sequence"/>
</dbReference>
<name>A0ABS5A4I7_9PSEU</name>
<reference evidence="1 2" key="1">
    <citation type="submission" date="2021-03" db="EMBL/GenBank/DDBJ databases">
        <title>Sequencing the genomes of 1000 actinobacteria strains.</title>
        <authorList>
            <person name="Klenk H.-P."/>
        </authorList>
    </citation>
    <scope>NUCLEOTIDE SEQUENCE [LARGE SCALE GENOMIC DNA]</scope>
    <source>
        <strain evidence="1 2">DSM 44580</strain>
    </source>
</reference>
<dbReference type="EMBL" id="JAGIOO010000001">
    <property type="protein sequence ID" value="MBP2471487.1"/>
    <property type="molecule type" value="Genomic_DNA"/>
</dbReference>